<proteinExistence type="predicted"/>
<name>A0A107Y1W5_9BURK</name>
<comment type="caution">
    <text evidence="1">The sequence shown here is derived from an EMBL/GenBank/DDBJ whole genome shotgun (WGS) entry which is preliminary data.</text>
</comment>
<protein>
    <submittedName>
        <fullName evidence="1">Uncharacterized protein</fullName>
    </submittedName>
</protein>
<dbReference type="Proteomes" id="UP000060630">
    <property type="component" value="Unassembled WGS sequence"/>
</dbReference>
<accession>A0A107Y1W5</accession>
<organism evidence="1 2">
    <name type="scientific">Burkholderia ubonensis</name>
    <dbReference type="NCBI Taxonomy" id="101571"/>
    <lineage>
        <taxon>Bacteria</taxon>
        <taxon>Pseudomonadati</taxon>
        <taxon>Pseudomonadota</taxon>
        <taxon>Betaproteobacteria</taxon>
        <taxon>Burkholderiales</taxon>
        <taxon>Burkholderiaceae</taxon>
        <taxon>Burkholderia</taxon>
        <taxon>Burkholderia cepacia complex</taxon>
    </lineage>
</organism>
<evidence type="ECO:0000313" key="1">
    <source>
        <dbReference type="EMBL" id="KWA78414.1"/>
    </source>
</evidence>
<dbReference type="AlphaFoldDB" id="A0A107Y1W5"/>
<evidence type="ECO:0000313" key="2">
    <source>
        <dbReference type="Proteomes" id="UP000060630"/>
    </source>
</evidence>
<reference evidence="1 2" key="1">
    <citation type="submission" date="2015-11" db="EMBL/GenBank/DDBJ databases">
        <title>Expanding the genomic diversity of Burkholderia species for the development of highly accurate diagnostics.</title>
        <authorList>
            <person name="Sahl J."/>
            <person name="Keim P."/>
            <person name="Wagner D."/>
        </authorList>
    </citation>
    <scope>NUCLEOTIDE SEQUENCE [LARGE SCALE GENOMIC DNA]</scope>
    <source>
        <strain evidence="1 2">MSMB2087WGS</strain>
    </source>
</reference>
<gene>
    <name evidence="1" type="ORF">WL29_32560</name>
</gene>
<dbReference type="EMBL" id="LPHD01000143">
    <property type="protein sequence ID" value="KWA78414.1"/>
    <property type="molecule type" value="Genomic_DNA"/>
</dbReference>
<sequence length="59" mass="6545">MSHLDASGGFTTSLVMLIAKRRTEILFRVREKLAGASFRVGATQELPGWHGEAHTYKLT</sequence>